<feature type="region of interest" description="Disordered" evidence="1">
    <location>
        <begin position="1230"/>
        <end position="1254"/>
    </location>
</feature>
<dbReference type="GO" id="GO:0005874">
    <property type="term" value="C:microtubule"/>
    <property type="evidence" value="ECO:0007669"/>
    <property type="project" value="InterPro"/>
</dbReference>
<feature type="compositionally biased region" description="Basic and acidic residues" evidence="1">
    <location>
        <begin position="116"/>
        <end position="129"/>
    </location>
</feature>
<dbReference type="GO" id="GO:0000922">
    <property type="term" value="C:spindle pole"/>
    <property type="evidence" value="ECO:0007669"/>
    <property type="project" value="InterPro"/>
</dbReference>
<feature type="compositionally biased region" description="Basic and acidic residues" evidence="1">
    <location>
        <begin position="1322"/>
        <end position="1362"/>
    </location>
</feature>
<feature type="region of interest" description="Disordered" evidence="1">
    <location>
        <begin position="1730"/>
        <end position="1782"/>
    </location>
</feature>
<evidence type="ECO:0000313" key="4">
    <source>
        <dbReference type="Proteomes" id="UP000041254"/>
    </source>
</evidence>
<feature type="region of interest" description="Disordered" evidence="1">
    <location>
        <begin position="1315"/>
        <end position="1501"/>
    </location>
</feature>
<feature type="transmembrane region" description="Helical" evidence="2">
    <location>
        <begin position="1274"/>
        <end position="1292"/>
    </location>
</feature>
<feature type="compositionally biased region" description="Acidic residues" evidence="1">
    <location>
        <begin position="1245"/>
        <end position="1254"/>
    </location>
</feature>
<feature type="transmembrane region" description="Helical" evidence="2">
    <location>
        <begin position="1928"/>
        <end position="1947"/>
    </location>
</feature>
<dbReference type="GO" id="GO:0032467">
    <property type="term" value="P:positive regulation of cytokinesis"/>
    <property type="evidence" value="ECO:0007669"/>
    <property type="project" value="InterPro"/>
</dbReference>
<feature type="compositionally biased region" description="Low complexity" evidence="1">
    <location>
        <begin position="1758"/>
        <end position="1782"/>
    </location>
</feature>
<reference evidence="3 4" key="1">
    <citation type="submission" date="2014-11" db="EMBL/GenBank/DDBJ databases">
        <authorList>
            <person name="Zhu J."/>
            <person name="Qi W."/>
            <person name="Song R."/>
        </authorList>
    </citation>
    <scope>NUCLEOTIDE SEQUENCE [LARGE SCALE GENOMIC DNA]</scope>
</reference>
<feature type="compositionally biased region" description="Polar residues" evidence="1">
    <location>
        <begin position="88"/>
        <end position="100"/>
    </location>
</feature>
<feature type="transmembrane region" description="Helical" evidence="2">
    <location>
        <begin position="659"/>
        <end position="679"/>
    </location>
</feature>
<dbReference type="GO" id="GO:0005813">
    <property type="term" value="C:centrosome"/>
    <property type="evidence" value="ECO:0007669"/>
    <property type="project" value="InterPro"/>
</dbReference>
<keyword evidence="4" id="KW-1185">Reference proteome</keyword>
<feature type="region of interest" description="Disordered" evidence="1">
    <location>
        <begin position="1827"/>
        <end position="1913"/>
    </location>
</feature>
<feature type="compositionally biased region" description="Basic and acidic residues" evidence="1">
    <location>
        <begin position="891"/>
        <end position="906"/>
    </location>
</feature>
<feature type="compositionally biased region" description="Low complexity" evidence="1">
    <location>
        <begin position="944"/>
        <end position="961"/>
    </location>
</feature>
<keyword evidence="2" id="KW-1133">Transmembrane helix</keyword>
<dbReference type="Proteomes" id="UP000041254">
    <property type="component" value="Unassembled WGS sequence"/>
</dbReference>
<feature type="compositionally biased region" description="Gly residues" evidence="1">
    <location>
        <begin position="1449"/>
        <end position="1465"/>
    </location>
</feature>
<evidence type="ECO:0000256" key="2">
    <source>
        <dbReference type="SAM" id="Phobius"/>
    </source>
</evidence>
<dbReference type="InParanoid" id="A0A0G4EGZ1"/>
<protein>
    <submittedName>
        <fullName evidence="3">Uncharacterized protein</fullName>
    </submittedName>
</protein>
<feature type="compositionally biased region" description="Polar residues" evidence="1">
    <location>
        <begin position="131"/>
        <end position="146"/>
    </location>
</feature>
<feature type="compositionally biased region" description="Low complexity" evidence="1">
    <location>
        <begin position="64"/>
        <end position="87"/>
    </location>
</feature>
<feature type="region of interest" description="Disordered" evidence="1">
    <location>
        <begin position="848"/>
        <end position="1010"/>
    </location>
</feature>
<keyword evidence="2" id="KW-0472">Membrane</keyword>
<feature type="transmembrane region" description="Helical" evidence="2">
    <location>
        <begin position="264"/>
        <end position="281"/>
    </location>
</feature>
<feature type="region of interest" description="Disordered" evidence="1">
    <location>
        <begin position="1025"/>
        <end position="1048"/>
    </location>
</feature>
<feature type="compositionally biased region" description="Polar residues" evidence="1">
    <location>
        <begin position="1575"/>
        <end position="1585"/>
    </location>
</feature>
<dbReference type="VEuPathDB" id="CryptoDB:Vbra_7307"/>
<feature type="region of interest" description="Disordered" evidence="1">
    <location>
        <begin position="1146"/>
        <end position="1185"/>
    </location>
</feature>
<feature type="transmembrane region" description="Helical" evidence="2">
    <location>
        <begin position="776"/>
        <end position="800"/>
    </location>
</feature>
<feature type="transmembrane region" description="Helical" evidence="2">
    <location>
        <begin position="1071"/>
        <end position="1093"/>
    </location>
</feature>
<feature type="compositionally biased region" description="Gly residues" evidence="1">
    <location>
        <begin position="1482"/>
        <end position="1499"/>
    </location>
</feature>
<feature type="compositionally biased region" description="Low complexity" evidence="1">
    <location>
        <begin position="1466"/>
        <end position="1481"/>
    </location>
</feature>
<feature type="compositionally biased region" description="Low complexity" evidence="1">
    <location>
        <begin position="1435"/>
        <end position="1448"/>
    </location>
</feature>
<dbReference type="STRING" id="1169540.A0A0G4EGZ1"/>
<feature type="compositionally biased region" description="Polar residues" evidence="1">
    <location>
        <begin position="1747"/>
        <end position="1757"/>
    </location>
</feature>
<feature type="transmembrane region" description="Helical" evidence="2">
    <location>
        <begin position="575"/>
        <end position="598"/>
    </location>
</feature>
<dbReference type="InterPro" id="IPR026708">
    <property type="entry name" value="CSPP1"/>
</dbReference>
<gene>
    <name evidence="3" type="ORF">Vbra_7307</name>
</gene>
<dbReference type="PANTHER" id="PTHR21616:SF2">
    <property type="entry name" value="CENTROSOME AND SPINDLE POLE-ASSOCIATED PROTEIN 1"/>
    <property type="match status" value="1"/>
</dbReference>
<proteinExistence type="predicted"/>
<accession>A0A0G4EGZ1</accession>
<feature type="compositionally biased region" description="Basic residues" evidence="1">
    <location>
        <begin position="1149"/>
        <end position="1160"/>
    </location>
</feature>
<organism evidence="3 4">
    <name type="scientific">Vitrella brassicaformis (strain CCMP3155)</name>
    <dbReference type="NCBI Taxonomy" id="1169540"/>
    <lineage>
        <taxon>Eukaryota</taxon>
        <taxon>Sar</taxon>
        <taxon>Alveolata</taxon>
        <taxon>Colpodellida</taxon>
        <taxon>Vitrellaceae</taxon>
        <taxon>Vitrella</taxon>
    </lineage>
</organism>
<feature type="compositionally biased region" description="Low complexity" evidence="1">
    <location>
        <begin position="912"/>
        <end position="921"/>
    </location>
</feature>
<feature type="region of interest" description="Disordered" evidence="1">
    <location>
        <begin position="1571"/>
        <end position="1595"/>
    </location>
</feature>
<feature type="transmembrane region" description="Helical" evidence="2">
    <location>
        <begin position="1618"/>
        <end position="1640"/>
    </location>
</feature>
<feature type="transmembrane region" description="Helical" evidence="2">
    <location>
        <begin position="1652"/>
        <end position="1674"/>
    </location>
</feature>
<feature type="transmembrane region" description="Helical" evidence="2">
    <location>
        <begin position="1712"/>
        <end position="1732"/>
    </location>
</feature>
<feature type="transmembrane region" description="Helical" evidence="2">
    <location>
        <begin position="1113"/>
        <end position="1134"/>
    </location>
</feature>
<name>A0A0G4EGZ1_VITBC</name>
<feature type="transmembrane region" description="Helical" evidence="2">
    <location>
        <begin position="529"/>
        <end position="555"/>
    </location>
</feature>
<feature type="compositionally biased region" description="Low complexity" evidence="1">
    <location>
        <begin position="863"/>
        <end position="887"/>
    </location>
</feature>
<sequence>MSHPSEGVPEDASNPRRDLSPDEGDTVVHQPRLFSSAPLDAHFAHTTRRPLPAAPHPLCRDRSPGLLSTELSSSSAGSAGDGPAAAETSITGESVTESGSFTGGANGTCDASVTEVEQKEMEEGLRRPSQDGISDSGNDLTESSTAWHIGGEDGDGDGHGNGEGRRKESVLRRVGRKACAAGDRMGLRVTERIDRVKQSEQWVKTSEKFKQASDSFRSRLPPRHKVTLWFSRMVVFAYLVIPWTDMIKDFVVVGHFASLGHSGWASLMVVCILVPALYYGLRVGLYTRSLSQGLQAVFQVEFLFRFKAYWFNPKGMNEDARLFQIRREALLLENIPQLLLQAYVFAREAATYLSSSELILLIEENDHEKLVDHCARQGWNHRHSECDAMMFDNLCTSNQLAVPRRTVQSITSLECREVSLAAADYIQLPRVKCRSIYGQPDQPPKVDDGPMCCYFTDLMKASQAADAAQAGGDWPAPFGISSIGYAACEADWLLPVSILLSVLSLVMVFTWNRQSPKTGEAALQRRPVLAFVCSALDFVPRLVWIWLTFCGLLVLSTHVVRDFWNPLLPGKAVTWSALALPLISLLTFFIYALALRLLALRSVRVFRQADVHASNDLPPCWCLTSLLRACFGGGDDEDEEGNTNGRIEGQKKRGRRWHWPQFSILLTKASLICMFAYIVGVRQLLAEDFCLSSINILEPVLPEGTNLTNAFVNTTQVNSTETGVSANSANETAAAANKPSDGGATSSNGTSLRLLQEGEEGWWDDKQGKPHISLEVGLWTIIPPALFLLQLLFCITYLCYEGCCCGGGLRNRQWEGPTWRTFRRCHRLWGLCAVNTVALYTGISCEPEDNKKAKQSTAGGSKHQQQQHTPQQQHPPQQQLSSGSQETEQTESDRREVKKDSHHDDDNAIVPAAAAAAAAAAGRQSPSTPPQMPRILESSDRSRSNLSAAPSNAASNVSAPAGQQATSQEQEQDASAAEFTRSSSADREMSARSSRPSRHPSGRSSPSHWMSGRLTSIAIGSWNPLRRAHTGSSDRRSQYAESSRGQHSGVRLPVTASEWAVEQTAMYRKGVYRLVASMMVDTQVPLAMFLMLMCFTQGLGVPSIKGIWWPQPLFFQTGLCIVFPLLAAACWGIALDSFHFSASVAPTKRQQHQHQHHHHHHDTDGSSTITSTDQQHTSNTNESSFQANSLTQLIRTDTCQSNDEAGRAALERSVSLKVGDPALLDLIAEDDGGAADTGKGKDVGEADPDELPEDSWCDRTARQCFVGCGKRSNWLVFLACIACVVWGSMYILSSAQKSVLTFKLDLLNEIDRLADMQPPTPKDVKDTGQEKPQNKEEEKPSEKPSEKPTEKPTEKLTEKPTEKPTTTTPKPSPQPQEAPKQQQQQQQTNTTAAPSPSPSPRPQTGRTRQPRESGGQSGGGLQWGEWSDWEGGGWSEWQSTGGWSSSGVLGQGGQSSSSQGGGGQSGAAPSQQQAEWSEWSSPGGGGGGGGASPGRGGSIIDGIVNNVRDRASTEGVIPSSWGSSGGSNSYYDYESHESFSVGSDGVVDSDGEQVDSDEALLQLIDALKTDRTPAASRTTTVSNRQQLEDGPRRPNITAVESSWSSETVDHLPWDTPALYLPLGTSIIFAFLAHTAIKVSFRVLKKGPPGARVVSMLVILCAFSAASGFLLLSWYRGDPPLPKLGTGLPGPSSSGDRRRLQFGFLSGLTGGQVPSVGGGLASIGQAVGSYTGTYRQRRPERRRGANGAASSGVVSQTAQPQQQQPQQQQPQAGNPVSSAVSGVAGDVAGGVAGQVAQDITGSEQVSEVASQVASDVAGDVASDVVEQATPEATAEQERQRQQQEEQAQQEREAEAARRKKEEEEAARKKKEEEEQEAAEKRRKEAEERRKEEEAERKRKEREARRRKKAKEARMGGVIDRARVKEMSEVIMLGFLGLVSLASIVITGWR</sequence>
<feature type="region of interest" description="Disordered" evidence="1">
    <location>
        <begin position="1"/>
        <end position="170"/>
    </location>
</feature>
<feature type="transmembrane region" description="Helical" evidence="2">
    <location>
        <begin position="226"/>
        <end position="244"/>
    </location>
</feature>
<evidence type="ECO:0000256" key="1">
    <source>
        <dbReference type="SAM" id="MobiDB-lite"/>
    </source>
</evidence>
<feature type="compositionally biased region" description="Basic and acidic residues" evidence="1">
    <location>
        <begin position="1834"/>
        <end position="1902"/>
    </location>
</feature>
<feature type="compositionally biased region" description="Low complexity" evidence="1">
    <location>
        <begin position="1377"/>
        <end position="1394"/>
    </location>
</feature>
<dbReference type="EMBL" id="CDMY01000224">
    <property type="protein sequence ID" value="CEL94634.1"/>
    <property type="molecule type" value="Genomic_DNA"/>
</dbReference>
<feature type="compositionally biased region" description="Polar residues" evidence="1">
    <location>
        <begin position="1174"/>
        <end position="1185"/>
    </location>
</feature>
<dbReference type="PANTHER" id="PTHR21616">
    <property type="entry name" value="CENTROSOME SPINDLE POLE ASSOCIATED PROTEIN"/>
    <property type="match status" value="1"/>
</dbReference>
<feature type="compositionally biased region" description="Basic and acidic residues" evidence="1">
    <location>
        <begin position="156"/>
        <end position="170"/>
    </location>
</feature>
<keyword evidence="2" id="KW-0812">Transmembrane</keyword>
<evidence type="ECO:0000313" key="3">
    <source>
        <dbReference type="EMBL" id="CEL94634.1"/>
    </source>
</evidence>